<reference evidence="1 2" key="1">
    <citation type="submission" date="2024-06" db="EMBL/GenBank/DDBJ databases">
        <authorList>
            <person name="Kraege A."/>
            <person name="Thomma B."/>
        </authorList>
    </citation>
    <scope>NUCLEOTIDE SEQUENCE [LARGE SCALE GENOMIC DNA]</scope>
</reference>
<protein>
    <submittedName>
        <fullName evidence="1">G11035 protein</fullName>
    </submittedName>
</protein>
<name>A0ABP1G6X2_9CHLO</name>
<evidence type="ECO:0000313" key="2">
    <source>
        <dbReference type="Proteomes" id="UP001497392"/>
    </source>
</evidence>
<comment type="caution">
    <text evidence="1">The sequence shown here is derived from an EMBL/GenBank/DDBJ whole genome shotgun (WGS) entry which is preliminary data.</text>
</comment>
<dbReference type="Proteomes" id="UP001497392">
    <property type="component" value="Unassembled WGS sequence"/>
</dbReference>
<organism evidence="1 2">
    <name type="scientific">Coccomyxa viridis</name>
    <dbReference type="NCBI Taxonomy" id="1274662"/>
    <lineage>
        <taxon>Eukaryota</taxon>
        <taxon>Viridiplantae</taxon>
        <taxon>Chlorophyta</taxon>
        <taxon>core chlorophytes</taxon>
        <taxon>Trebouxiophyceae</taxon>
        <taxon>Trebouxiophyceae incertae sedis</taxon>
        <taxon>Coccomyxaceae</taxon>
        <taxon>Coccomyxa</taxon>
    </lineage>
</organism>
<accession>A0ABP1G6X2</accession>
<gene>
    <name evidence="1" type="primary">g11035</name>
    <name evidence="1" type="ORF">VP750_LOCUS9890</name>
</gene>
<proteinExistence type="predicted"/>
<keyword evidence="2" id="KW-1185">Reference proteome</keyword>
<dbReference type="EMBL" id="CAXHTA020000017">
    <property type="protein sequence ID" value="CAL5227984.1"/>
    <property type="molecule type" value="Genomic_DNA"/>
</dbReference>
<sequence>MSEAFRDAGIEEAADAASPKQLRPITDWLSGILFGPVIQQCDAVNRASSVASSAKADKAFSDLRLAIQSNDGDVLGSFTYADVAMALACDKIKPLGEPYVRAPDAMQRPGAEWMERFGDLLHYRDRMFENHYPSAMLVK</sequence>
<evidence type="ECO:0000313" key="1">
    <source>
        <dbReference type="EMBL" id="CAL5227984.1"/>
    </source>
</evidence>